<name>A0AA85K8H1_TRIRE</name>
<evidence type="ECO:0000313" key="2">
    <source>
        <dbReference type="Proteomes" id="UP000050795"/>
    </source>
</evidence>
<sequence>MRRKKTGIRWSNKEDTRRSGFRYITQTERPKEDNLDKLAEEVTKSEFRVDEHTGDGRDEENQPSKQQKTSISHQQREKSRGGGKISLSYLSTQDHFCRRRCA</sequence>
<dbReference type="Proteomes" id="UP000050795">
    <property type="component" value="Unassembled WGS sequence"/>
</dbReference>
<proteinExistence type="predicted"/>
<feature type="compositionally biased region" description="Basic and acidic residues" evidence="1">
    <location>
        <begin position="28"/>
        <end position="62"/>
    </location>
</feature>
<reference evidence="3" key="2">
    <citation type="submission" date="2023-11" db="UniProtKB">
        <authorList>
            <consortium name="WormBaseParasite"/>
        </authorList>
    </citation>
    <scope>IDENTIFICATION</scope>
</reference>
<keyword evidence="2" id="KW-1185">Reference proteome</keyword>
<dbReference type="WBParaSite" id="TREG1_77260.1">
    <property type="protein sequence ID" value="TREG1_77260.1"/>
    <property type="gene ID" value="TREG1_77260"/>
</dbReference>
<feature type="compositionally biased region" description="Polar residues" evidence="1">
    <location>
        <begin position="63"/>
        <end position="73"/>
    </location>
</feature>
<dbReference type="AlphaFoldDB" id="A0AA85K8H1"/>
<protein>
    <submittedName>
        <fullName evidence="3">Uncharacterized protein</fullName>
    </submittedName>
</protein>
<reference evidence="2" key="1">
    <citation type="submission" date="2022-06" db="EMBL/GenBank/DDBJ databases">
        <authorList>
            <person name="Berger JAMES D."/>
            <person name="Berger JAMES D."/>
        </authorList>
    </citation>
    <scope>NUCLEOTIDE SEQUENCE [LARGE SCALE GENOMIC DNA]</scope>
</reference>
<evidence type="ECO:0000256" key="1">
    <source>
        <dbReference type="SAM" id="MobiDB-lite"/>
    </source>
</evidence>
<accession>A0AA85K8H1</accession>
<feature type="region of interest" description="Disordered" evidence="1">
    <location>
        <begin position="1"/>
        <end position="87"/>
    </location>
</feature>
<evidence type="ECO:0000313" key="3">
    <source>
        <dbReference type="WBParaSite" id="TREG1_77260.1"/>
    </source>
</evidence>
<organism evidence="2 3">
    <name type="scientific">Trichobilharzia regenti</name>
    <name type="common">Nasal bird schistosome</name>
    <dbReference type="NCBI Taxonomy" id="157069"/>
    <lineage>
        <taxon>Eukaryota</taxon>
        <taxon>Metazoa</taxon>
        <taxon>Spiralia</taxon>
        <taxon>Lophotrochozoa</taxon>
        <taxon>Platyhelminthes</taxon>
        <taxon>Trematoda</taxon>
        <taxon>Digenea</taxon>
        <taxon>Strigeidida</taxon>
        <taxon>Schistosomatoidea</taxon>
        <taxon>Schistosomatidae</taxon>
        <taxon>Trichobilharzia</taxon>
    </lineage>
</organism>